<name>A0A453DX81_AEGTS</name>
<reference evidence="2" key="1">
    <citation type="journal article" date="2014" name="Science">
        <title>Ancient hybridizations among the ancestral genomes of bread wheat.</title>
        <authorList>
            <consortium name="International Wheat Genome Sequencing Consortium,"/>
            <person name="Marcussen T."/>
            <person name="Sandve S.R."/>
            <person name="Heier L."/>
            <person name="Spannagl M."/>
            <person name="Pfeifer M."/>
            <person name="Jakobsen K.S."/>
            <person name="Wulff B.B."/>
            <person name="Steuernagel B."/>
            <person name="Mayer K.F."/>
            <person name="Olsen O.A."/>
        </authorList>
    </citation>
    <scope>NUCLEOTIDE SEQUENCE [LARGE SCALE GENOMIC DNA]</scope>
    <source>
        <strain evidence="2">cv. AL8/78</strain>
    </source>
</reference>
<dbReference type="AlphaFoldDB" id="A0A453DX81"/>
<reference evidence="2" key="2">
    <citation type="journal article" date="2017" name="Nat. Plants">
        <title>The Aegilops tauschii genome reveals multiple impacts of transposons.</title>
        <authorList>
            <person name="Zhao G."/>
            <person name="Zou C."/>
            <person name="Li K."/>
            <person name="Wang K."/>
            <person name="Li T."/>
            <person name="Gao L."/>
            <person name="Zhang X."/>
            <person name="Wang H."/>
            <person name="Yang Z."/>
            <person name="Liu X."/>
            <person name="Jiang W."/>
            <person name="Mao L."/>
            <person name="Kong X."/>
            <person name="Jiao Y."/>
            <person name="Jia J."/>
        </authorList>
    </citation>
    <scope>NUCLEOTIDE SEQUENCE [LARGE SCALE GENOMIC DNA]</scope>
    <source>
        <strain evidence="2">cv. AL8/78</strain>
    </source>
</reference>
<dbReference type="EnsemblPlants" id="AET3Gv20143200.1">
    <property type="protein sequence ID" value="AET3Gv20143200.1"/>
    <property type="gene ID" value="AET3Gv20143200"/>
</dbReference>
<reference evidence="1" key="3">
    <citation type="journal article" date="2017" name="Nature">
        <title>Genome sequence of the progenitor of the wheat D genome Aegilops tauschii.</title>
        <authorList>
            <person name="Luo M.C."/>
            <person name="Gu Y.Q."/>
            <person name="Puiu D."/>
            <person name="Wang H."/>
            <person name="Twardziok S.O."/>
            <person name="Deal K.R."/>
            <person name="Huo N."/>
            <person name="Zhu T."/>
            <person name="Wang L."/>
            <person name="Wang Y."/>
            <person name="McGuire P.E."/>
            <person name="Liu S."/>
            <person name="Long H."/>
            <person name="Ramasamy R.K."/>
            <person name="Rodriguez J.C."/>
            <person name="Van S.L."/>
            <person name="Yuan L."/>
            <person name="Wang Z."/>
            <person name="Xia Z."/>
            <person name="Xiao L."/>
            <person name="Anderson O.D."/>
            <person name="Ouyang S."/>
            <person name="Liang Y."/>
            <person name="Zimin A.V."/>
            <person name="Pertea G."/>
            <person name="Qi P."/>
            <person name="Bennetzen J.L."/>
            <person name="Dai X."/>
            <person name="Dawson M.W."/>
            <person name="Muller H.G."/>
            <person name="Kugler K."/>
            <person name="Rivarola-Duarte L."/>
            <person name="Spannagl M."/>
            <person name="Mayer K.F.X."/>
            <person name="Lu F.H."/>
            <person name="Bevan M.W."/>
            <person name="Leroy P."/>
            <person name="Li P."/>
            <person name="You F.M."/>
            <person name="Sun Q."/>
            <person name="Liu Z."/>
            <person name="Lyons E."/>
            <person name="Wicker T."/>
            <person name="Salzberg S.L."/>
            <person name="Devos K.M."/>
            <person name="Dvorak J."/>
        </authorList>
    </citation>
    <scope>NUCLEOTIDE SEQUENCE [LARGE SCALE GENOMIC DNA]</scope>
    <source>
        <strain evidence="1">cv. AL8/78</strain>
    </source>
</reference>
<keyword evidence="2" id="KW-1185">Reference proteome</keyword>
<dbReference type="Proteomes" id="UP000015105">
    <property type="component" value="Chromosome 3D"/>
</dbReference>
<reference evidence="1" key="4">
    <citation type="submission" date="2019-03" db="UniProtKB">
        <authorList>
            <consortium name="EnsemblPlants"/>
        </authorList>
    </citation>
    <scope>IDENTIFICATION</scope>
</reference>
<reference evidence="1" key="5">
    <citation type="journal article" date="2021" name="G3 (Bethesda)">
        <title>Aegilops tauschii genome assembly Aet v5.0 features greater sequence contiguity and improved annotation.</title>
        <authorList>
            <person name="Wang L."/>
            <person name="Zhu T."/>
            <person name="Rodriguez J.C."/>
            <person name="Deal K.R."/>
            <person name="Dubcovsky J."/>
            <person name="McGuire P.E."/>
            <person name="Lux T."/>
            <person name="Spannagl M."/>
            <person name="Mayer K.F.X."/>
            <person name="Baldrich P."/>
            <person name="Meyers B.C."/>
            <person name="Huo N."/>
            <person name="Gu Y.Q."/>
            <person name="Zhou H."/>
            <person name="Devos K.M."/>
            <person name="Bennetzen J.L."/>
            <person name="Unver T."/>
            <person name="Budak H."/>
            <person name="Gulick P.J."/>
            <person name="Galiba G."/>
            <person name="Kalapos B."/>
            <person name="Nelson D.R."/>
            <person name="Li P."/>
            <person name="You F.M."/>
            <person name="Luo M.C."/>
            <person name="Dvorak J."/>
        </authorList>
    </citation>
    <scope>NUCLEOTIDE SEQUENCE [LARGE SCALE GENOMIC DNA]</scope>
    <source>
        <strain evidence="1">cv. AL8/78</strain>
    </source>
</reference>
<proteinExistence type="predicted"/>
<organism evidence="1 2">
    <name type="scientific">Aegilops tauschii subsp. strangulata</name>
    <name type="common">Goatgrass</name>
    <dbReference type="NCBI Taxonomy" id="200361"/>
    <lineage>
        <taxon>Eukaryota</taxon>
        <taxon>Viridiplantae</taxon>
        <taxon>Streptophyta</taxon>
        <taxon>Embryophyta</taxon>
        <taxon>Tracheophyta</taxon>
        <taxon>Spermatophyta</taxon>
        <taxon>Magnoliopsida</taxon>
        <taxon>Liliopsida</taxon>
        <taxon>Poales</taxon>
        <taxon>Poaceae</taxon>
        <taxon>BOP clade</taxon>
        <taxon>Pooideae</taxon>
        <taxon>Triticodae</taxon>
        <taxon>Triticeae</taxon>
        <taxon>Triticinae</taxon>
        <taxon>Aegilops</taxon>
    </lineage>
</organism>
<accession>A0A453DX81</accession>
<protein>
    <submittedName>
        <fullName evidence="1">Uncharacterized protein</fullName>
    </submittedName>
</protein>
<evidence type="ECO:0000313" key="2">
    <source>
        <dbReference type="Proteomes" id="UP000015105"/>
    </source>
</evidence>
<evidence type="ECO:0000313" key="1">
    <source>
        <dbReference type="EnsemblPlants" id="AET3Gv20143200.1"/>
    </source>
</evidence>
<sequence length="128" mass="14951">MMPPNNWFFLCTTRQLMNPSHENVLLYQDIHTSLHHYISKTYTHHYIYISYAMFNPIWFSAHHIMPFRCTKSSRKLQYRGYIDLPDVGVVHPKPYPCPAMLVPTPPTRIEGIKPKSATRFPSSAEADD</sequence>
<dbReference type="Gramene" id="AET3Gv20143200.1">
    <property type="protein sequence ID" value="AET3Gv20143200.1"/>
    <property type="gene ID" value="AET3Gv20143200"/>
</dbReference>